<feature type="domain" description="DYW" evidence="3">
    <location>
        <begin position="517"/>
        <end position="571"/>
    </location>
</feature>
<dbReference type="Pfam" id="PF20430">
    <property type="entry name" value="Eplus_motif"/>
    <property type="match status" value="1"/>
</dbReference>
<keyword evidence="1" id="KW-0677">Repeat</keyword>
<dbReference type="Pfam" id="PF20431">
    <property type="entry name" value="E_motif"/>
    <property type="match status" value="1"/>
</dbReference>
<dbReference type="GO" id="GO:0003723">
    <property type="term" value="F:RNA binding"/>
    <property type="evidence" value="ECO:0007669"/>
    <property type="project" value="InterPro"/>
</dbReference>
<feature type="repeat" description="PPR" evidence="2">
    <location>
        <begin position="201"/>
        <end position="235"/>
    </location>
</feature>
<dbReference type="AlphaFoldDB" id="A0AAV7FEJ8"/>
<dbReference type="GO" id="GO:0008270">
    <property type="term" value="F:zinc ion binding"/>
    <property type="evidence" value="ECO:0007669"/>
    <property type="project" value="InterPro"/>
</dbReference>
<dbReference type="Pfam" id="PF01535">
    <property type="entry name" value="PPR"/>
    <property type="match status" value="2"/>
</dbReference>
<organism evidence="4 5">
    <name type="scientific">Aristolochia fimbriata</name>
    <name type="common">White veined hardy Dutchman's pipe vine</name>
    <dbReference type="NCBI Taxonomy" id="158543"/>
    <lineage>
        <taxon>Eukaryota</taxon>
        <taxon>Viridiplantae</taxon>
        <taxon>Streptophyta</taxon>
        <taxon>Embryophyta</taxon>
        <taxon>Tracheophyta</taxon>
        <taxon>Spermatophyta</taxon>
        <taxon>Magnoliopsida</taxon>
        <taxon>Magnoliidae</taxon>
        <taxon>Piperales</taxon>
        <taxon>Aristolochiaceae</taxon>
        <taxon>Aristolochia</taxon>
    </lineage>
</organism>
<dbReference type="InterPro" id="IPR046848">
    <property type="entry name" value="E_motif"/>
</dbReference>
<reference evidence="4 5" key="1">
    <citation type="submission" date="2021-07" db="EMBL/GenBank/DDBJ databases">
        <title>The Aristolochia fimbriata genome: insights into angiosperm evolution, floral development and chemical biosynthesis.</title>
        <authorList>
            <person name="Jiao Y."/>
        </authorList>
    </citation>
    <scope>NUCLEOTIDE SEQUENCE [LARGE SCALE GENOMIC DNA]</scope>
    <source>
        <strain evidence="4">IBCAS-2021</strain>
        <tissue evidence="4">Leaf</tissue>
    </source>
</reference>
<evidence type="ECO:0000259" key="3">
    <source>
        <dbReference type="Pfam" id="PF14432"/>
    </source>
</evidence>
<accession>A0AAV7FEJ8</accession>
<dbReference type="PANTHER" id="PTHR47926">
    <property type="entry name" value="PENTATRICOPEPTIDE REPEAT-CONTAINING PROTEIN"/>
    <property type="match status" value="1"/>
</dbReference>
<feature type="repeat" description="PPR" evidence="2">
    <location>
        <begin position="338"/>
        <end position="372"/>
    </location>
</feature>
<dbReference type="FunFam" id="1.25.40.10:FF:000242">
    <property type="entry name" value="Pentatricopeptide repeat-containing protein"/>
    <property type="match status" value="1"/>
</dbReference>
<dbReference type="PROSITE" id="PS51375">
    <property type="entry name" value="PPR"/>
    <property type="match status" value="5"/>
</dbReference>
<feature type="repeat" description="PPR" evidence="2">
    <location>
        <begin position="303"/>
        <end position="337"/>
    </location>
</feature>
<evidence type="ECO:0000256" key="1">
    <source>
        <dbReference type="ARBA" id="ARBA00022737"/>
    </source>
</evidence>
<name>A0AAV7FEJ8_ARIFI</name>
<dbReference type="InterPro" id="IPR011990">
    <property type="entry name" value="TPR-like_helical_dom_sf"/>
</dbReference>
<gene>
    <name evidence="4" type="ORF">H6P81_002774</name>
</gene>
<dbReference type="GO" id="GO:0009451">
    <property type="term" value="P:RNA modification"/>
    <property type="evidence" value="ECO:0007669"/>
    <property type="project" value="InterPro"/>
</dbReference>
<evidence type="ECO:0000256" key="2">
    <source>
        <dbReference type="PROSITE-ProRule" id="PRU00708"/>
    </source>
</evidence>
<comment type="caution">
    <text evidence="4">The sequence shown here is derived from an EMBL/GenBank/DDBJ whole genome shotgun (WGS) entry which is preliminary data.</text>
</comment>
<dbReference type="InterPro" id="IPR032867">
    <property type="entry name" value="DYW_dom"/>
</dbReference>
<evidence type="ECO:0000313" key="5">
    <source>
        <dbReference type="Proteomes" id="UP000825729"/>
    </source>
</evidence>
<dbReference type="InterPro" id="IPR002885">
    <property type="entry name" value="PPR_rpt"/>
</dbReference>
<dbReference type="NCBIfam" id="TIGR00756">
    <property type="entry name" value="PPR"/>
    <property type="match status" value="4"/>
</dbReference>
<dbReference type="Gene3D" id="1.25.40.10">
    <property type="entry name" value="Tetratricopeptide repeat domain"/>
    <property type="match status" value="2"/>
</dbReference>
<dbReference type="InterPro" id="IPR046849">
    <property type="entry name" value="E2_motif"/>
</dbReference>
<dbReference type="InterPro" id="IPR046960">
    <property type="entry name" value="PPR_At4g14850-like_plant"/>
</dbReference>
<evidence type="ECO:0000313" key="4">
    <source>
        <dbReference type="EMBL" id="KAG9458266.1"/>
    </source>
</evidence>
<feature type="repeat" description="PPR" evidence="2">
    <location>
        <begin position="98"/>
        <end position="133"/>
    </location>
</feature>
<proteinExistence type="predicted"/>
<dbReference type="Proteomes" id="UP000825729">
    <property type="component" value="Unassembled WGS sequence"/>
</dbReference>
<protein>
    <recommendedName>
        <fullName evidence="3">DYW domain-containing protein</fullName>
    </recommendedName>
</protein>
<feature type="repeat" description="PPR" evidence="2">
    <location>
        <begin position="272"/>
        <end position="302"/>
    </location>
</feature>
<keyword evidence="5" id="KW-1185">Reference proteome</keyword>
<dbReference type="FunFam" id="1.25.40.10:FF:000427">
    <property type="entry name" value="Pentatricopeptide repeat-containing protein chloroplastic"/>
    <property type="match status" value="1"/>
</dbReference>
<dbReference type="PANTHER" id="PTHR47926:SF501">
    <property type="entry name" value="DYW DOMAIN-CONTAINING PROTEIN"/>
    <property type="match status" value="1"/>
</dbReference>
<dbReference type="Pfam" id="PF13812">
    <property type="entry name" value="PPR_3"/>
    <property type="match status" value="1"/>
</dbReference>
<dbReference type="EMBL" id="JAINDJ010000002">
    <property type="protein sequence ID" value="KAG9458266.1"/>
    <property type="molecule type" value="Genomic_DNA"/>
</dbReference>
<sequence length="623" mass="70229">MRAWLCVRTRLPRFSNRFFSSLTTNPKRIAELRCLTLLEACNSLPKLFQVQSHLIKLGLHSNNFVLTKFSQISSSLRSIEIAADLILCQPTSVIECFDVFLFNNVIRAFANSARETDRAASFFALMRRHDISPNKFTFPFLLKASALLHDSNLVKQIHGNVVKFGFDDDLFVQNTLVHGYSSVAQGLDSARRIFDGMPISDSVSWSAMIGGYVKNSRSSEAIGLFRKMQMAGVKPDEITMLNLLSACADVGALEIGRWIARYVDRDAAILKTVPLCNALIHMFAKCGGMDDALRLFHDMREKTIVTWTSVIDGLAMHGRGVEAVVLFEDMKVKGVVPDSVAFICVLTACSHAGMVDQGRQYFESMSEFDIVPTIEHYGCMVDLFSRAGLVEHALEFVNKMSIEPNPIIWRTIISACRIHGKLELGESITQRLIRNEPTHESNYVLLSNVYGSMNQWENKTVIRRVMGVRGMRKIPGCTSIEVNNEIYEFLAGDKSHPQYKEIYEMVDEMGREWKKAGYIPTTSEVLFDIDDEDKEDALNRHSEKLAIAFALLNTKPGTPIRIVKNLRIICVNLKAVRLDPYLWPKSLNGEVIQRTMGQPYRSNLMDDRGQIVTLSEETLVCSV</sequence>
<dbReference type="Pfam" id="PF14432">
    <property type="entry name" value="DYW_deaminase"/>
    <property type="match status" value="1"/>
</dbReference>
<dbReference type="Pfam" id="PF13041">
    <property type="entry name" value="PPR_2"/>
    <property type="match status" value="2"/>
</dbReference>